<feature type="region of interest" description="Disordered" evidence="1">
    <location>
        <begin position="1"/>
        <end position="90"/>
    </location>
</feature>
<reference evidence="3" key="1">
    <citation type="submission" date="2024-07" db="EMBL/GenBank/DDBJ databases">
        <title>Two chromosome-level genome assemblies of Korean endemic species Abeliophyllum distichum and Forsythia ovata (Oleaceae).</title>
        <authorList>
            <person name="Jang H."/>
        </authorList>
    </citation>
    <scope>NUCLEOTIDE SEQUENCE [LARGE SCALE GENOMIC DNA]</scope>
</reference>
<proteinExistence type="predicted"/>
<name>A0ABD1V3M1_9LAMI</name>
<gene>
    <name evidence="2" type="ORF">Adt_04596</name>
</gene>
<protein>
    <submittedName>
        <fullName evidence="2">Uncharacterized protein</fullName>
    </submittedName>
</protein>
<dbReference type="EMBL" id="JBFOLK010000002">
    <property type="protein sequence ID" value="KAL2531245.1"/>
    <property type="molecule type" value="Genomic_DNA"/>
</dbReference>
<dbReference type="Proteomes" id="UP001604336">
    <property type="component" value="Unassembled WGS sequence"/>
</dbReference>
<accession>A0ABD1V3M1</accession>
<evidence type="ECO:0000313" key="2">
    <source>
        <dbReference type="EMBL" id="KAL2531245.1"/>
    </source>
</evidence>
<evidence type="ECO:0000313" key="3">
    <source>
        <dbReference type="Proteomes" id="UP001604336"/>
    </source>
</evidence>
<sequence length="146" mass="15037">MGDFPPNNPNMPNQPTKILDFPSTMIGQPFLVNPSQNTSHTPPKSGLTLSNSPPFAETLGVAPSVATAPSNGYPSPGKSPLDAPPLGDLIGRSIAPQSLAPAVLPSDLSRRAMPTPSVPMAAIGSSLLSDMTHTATLISSHMGEVF</sequence>
<feature type="compositionally biased region" description="Polar residues" evidence="1">
    <location>
        <begin position="33"/>
        <end position="53"/>
    </location>
</feature>
<keyword evidence="3" id="KW-1185">Reference proteome</keyword>
<comment type="caution">
    <text evidence="2">The sequence shown here is derived from an EMBL/GenBank/DDBJ whole genome shotgun (WGS) entry which is preliminary data.</text>
</comment>
<evidence type="ECO:0000256" key="1">
    <source>
        <dbReference type="SAM" id="MobiDB-lite"/>
    </source>
</evidence>
<organism evidence="2 3">
    <name type="scientific">Abeliophyllum distichum</name>
    <dbReference type="NCBI Taxonomy" id="126358"/>
    <lineage>
        <taxon>Eukaryota</taxon>
        <taxon>Viridiplantae</taxon>
        <taxon>Streptophyta</taxon>
        <taxon>Embryophyta</taxon>
        <taxon>Tracheophyta</taxon>
        <taxon>Spermatophyta</taxon>
        <taxon>Magnoliopsida</taxon>
        <taxon>eudicotyledons</taxon>
        <taxon>Gunneridae</taxon>
        <taxon>Pentapetalae</taxon>
        <taxon>asterids</taxon>
        <taxon>lamiids</taxon>
        <taxon>Lamiales</taxon>
        <taxon>Oleaceae</taxon>
        <taxon>Forsythieae</taxon>
        <taxon>Abeliophyllum</taxon>
    </lineage>
</organism>
<dbReference type="AlphaFoldDB" id="A0ABD1V3M1"/>